<dbReference type="InterPro" id="IPR013762">
    <property type="entry name" value="Integrase-like_cat_sf"/>
</dbReference>
<evidence type="ECO:0000313" key="7">
    <source>
        <dbReference type="Proteomes" id="UP000016662"/>
    </source>
</evidence>
<dbReference type="STRING" id="411473.RUMCAL_01506"/>
<keyword evidence="3" id="KW-0238">DNA-binding</keyword>
<dbReference type="PANTHER" id="PTHR30629">
    <property type="entry name" value="PROPHAGE INTEGRASE"/>
    <property type="match status" value="1"/>
</dbReference>
<evidence type="ECO:0000259" key="5">
    <source>
        <dbReference type="PROSITE" id="PS51898"/>
    </source>
</evidence>
<organism evidence="6 7">
    <name type="scientific">Ruminococcus callidus ATCC 27760</name>
    <dbReference type="NCBI Taxonomy" id="411473"/>
    <lineage>
        <taxon>Bacteria</taxon>
        <taxon>Bacillati</taxon>
        <taxon>Bacillota</taxon>
        <taxon>Clostridia</taxon>
        <taxon>Eubacteriales</taxon>
        <taxon>Oscillospiraceae</taxon>
        <taxon>Ruminococcus</taxon>
    </lineage>
</organism>
<dbReference type="InterPro" id="IPR010998">
    <property type="entry name" value="Integrase_recombinase_N"/>
</dbReference>
<evidence type="ECO:0000256" key="4">
    <source>
        <dbReference type="ARBA" id="ARBA00023172"/>
    </source>
</evidence>
<dbReference type="Gene3D" id="1.10.443.10">
    <property type="entry name" value="Intergrase catalytic core"/>
    <property type="match status" value="1"/>
</dbReference>
<comment type="caution">
    <text evidence="6">The sequence shown here is derived from an EMBL/GenBank/DDBJ whole genome shotgun (WGS) entry which is preliminary data.</text>
</comment>
<protein>
    <submittedName>
        <fullName evidence="6">Site-specific recombinase, phage integrase family</fullName>
    </submittedName>
</protein>
<dbReference type="EMBL" id="AWVF01000184">
    <property type="protein sequence ID" value="ERJ96144.1"/>
    <property type="molecule type" value="Genomic_DNA"/>
</dbReference>
<gene>
    <name evidence="6" type="ORF">RUMCAL_01506</name>
</gene>
<name>U2M317_9FIRM</name>
<dbReference type="InterPro" id="IPR002104">
    <property type="entry name" value="Integrase_catalytic"/>
</dbReference>
<feature type="domain" description="Tyr recombinase" evidence="5">
    <location>
        <begin position="174"/>
        <end position="350"/>
    </location>
</feature>
<dbReference type="InterPro" id="IPR011010">
    <property type="entry name" value="DNA_brk_join_enz"/>
</dbReference>
<dbReference type="GO" id="GO:0015074">
    <property type="term" value="P:DNA integration"/>
    <property type="evidence" value="ECO:0007669"/>
    <property type="project" value="UniProtKB-KW"/>
</dbReference>
<evidence type="ECO:0000256" key="3">
    <source>
        <dbReference type="ARBA" id="ARBA00023125"/>
    </source>
</evidence>
<dbReference type="SUPFAM" id="SSF56349">
    <property type="entry name" value="DNA breaking-rejoining enzymes"/>
    <property type="match status" value="1"/>
</dbReference>
<evidence type="ECO:0000313" key="6">
    <source>
        <dbReference type="EMBL" id="ERJ96144.1"/>
    </source>
</evidence>
<comment type="similarity">
    <text evidence="1">Belongs to the 'phage' integrase family.</text>
</comment>
<accession>U2M317</accession>
<dbReference type="PATRIC" id="fig|411473.3.peg.1220"/>
<dbReference type="GO" id="GO:0003677">
    <property type="term" value="F:DNA binding"/>
    <property type="evidence" value="ECO:0007669"/>
    <property type="project" value="UniProtKB-KW"/>
</dbReference>
<dbReference type="Proteomes" id="UP000016662">
    <property type="component" value="Unassembled WGS sequence"/>
</dbReference>
<keyword evidence="4" id="KW-0233">DNA recombination</keyword>
<keyword evidence="7" id="KW-1185">Reference proteome</keyword>
<reference evidence="6 7" key="1">
    <citation type="submission" date="2013-07" db="EMBL/GenBank/DDBJ databases">
        <authorList>
            <person name="Weinstock G."/>
            <person name="Sodergren E."/>
            <person name="Wylie T."/>
            <person name="Fulton L."/>
            <person name="Fulton R."/>
            <person name="Fronick C."/>
            <person name="O'Laughlin M."/>
            <person name="Godfrey J."/>
            <person name="Miner T."/>
            <person name="Herter B."/>
            <person name="Appelbaum E."/>
            <person name="Cordes M."/>
            <person name="Lek S."/>
            <person name="Wollam A."/>
            <person name="Pepin K.H."/>
            <person name="Palsikar V.B."/>
            <person name="Mitreva M."/>
            <person name="Wilson R.K."/>
        </authorList>
    </citation>
    <scope>NUCLEOTIDE SEQUENCE [LARGE SCALE GENOMIC DNA]</scope>
    <source>
        <strain evidence="6 7">ATCC 27760</strain>
    </source>
</reference>
<evidence type="ECO:0000256" key="2">
    <source>
        <dbReference type="ARBA" id="ARBA00022908"/>
    </source>
</evidence>
<dbReference type="Gene3D" id="1.10.150.130">
    <property type="match status" value="1"/>
</dbReference>
<dbReference type="eggNOG" id="COG0582">
    <property type="taxonomic scope" value="Bacteria"/>
</dbReference>
<dbReference type="InterPro" id="IPR050808">
    <property type="entry name" value="Phage_Integrase"/>
</dbReference>
<dbReference type="PROSITE" id="PS51898">
    <property type="entry name" value="TYR_RECOMBINASE"/>
    <property type="match status" value="1"/>
</dbReference>
<evidence type="ECO:0000256" key="1">
    <source>
        <dbReference type="ARBA" id="ARBA00008857"/>
    </source>
</evidence>
<proteinExistence type="inferred from homology"/>
<dbReference type="Pfam" id="PF00589">
    <property type="entry name" value="Phage_integrase"/>
    <property type="match status" value="1"/>
</dbReference>
<dbReference type="GO" id="GO:0006310">
    <property type="term" value="P:DNA recombination"/>
    <property type="evidence" value="ECO:0007669"/>
    <property type="project" value="UniProtKB-KW"/>
</dbReference>
<dbReference type="HOGENOM" id="CLU_027562_1_1_9"/>
<dbReference type="PANTHER" id="PTHR30629:SF2">
    <property type="entry name" value="PROPHAGE INTEGRASE INTS-RELATED"/>
    <property type="match status" value="1"/>
</dbReference>
<sequence>MMPMKLGNGVGTVYKLSGKRRNPYIVRKTVGWEIDVETGKCKQVCVTIGYAPTRAKGLEMLMEYNKNPYDIAVSKITFSEVFDKWASEKFPTISESNVKGYQASYKACQPLHNRVFKDLKLMDLQSVVDTCGKNYPTLRKLKVLLNQMYDYAMKYELCSKDYSQYVNIQKFKNKNPNKMDRTPFTEGEIQALWMQKDDIYAQIVLMLIYSGVRVSELLDLKREDVHIDEHCFNVVRSKTSSGIRMVPIHDKTYPIFQKWYEEGCEYLLHTPDGGHFTYRNYYDSYWTPIMKRIGCTHKPHDTRHTCISMMAAKNVNPTLIKKIVGHSGAMSVTEKVYTHVNVEELLEAINKI</sequence>
<dbReference type="AlphaFoldDB" id="U2M317"/>
<keyword evidence="2" id="KW-0229">DNA integration</keyword>